<dbReference type="OrthoDB" id="2307739at2"/>
<protein>
    <recommendedName>
        <fullName evidence="1">YokE-like PH domain-containing protein</fullName>
    </recommendedName>
</protein>
<dbReference type="InterPro" id="IPR039519">
    <property type="entry name" value="YokE-like_PH"/>
</dbReference>
<evidence type="ECO:0000313" key="3">
    <source>
        <dbReference type="Proteomes" id="UP000191448"/>
    </source>
</evidence>
<dbReference type="Pfam" id="PF14470">
    <property type="entry name" value="bPH_3"/>
    <property type="match status" value="1"/>
</dbReference>
<evidence type="ECO:0000259" key="1">
    <source>
        <dbReference type="Pfam" id="PF14470"/>
    </source>
</evidence>
<dbReference type="RefSeq" id="WP_080022807.1">
    <property type="nucleotide sequence ID" value="NZ_LTAY01000037.1"/>
</dbReference>
<comment type="caution">
    <text evidence="2">The sequence shown here is derived from an EMBL/GenBank/DDBJ whole genome shotgun (WGS) entry which is preliminary data.</text>
</comment>
<gene>
    <name evidence="2" type="ORF">CLTHE_16310</name>
</gene>
<reference evidence="2 3" key="1">
    <citation type="submission" date="2016-02" db="EMBL/GenBank/DDBJ databases">
        <title>Genome sequence of Clostridium thermobutyricum DSM 4928.</title>
        <authorList>
            <person name="Poehlein A."/>
            <person name="Daniel R."/>
        </authorList>
    </citation>
    <scope>NUCLEOTIDE SEQUENCE [LARGE SCALE GENOMIC DNA]</scope>
    <source>
        <strain evidence="2 3">DSM 4928</strain>
    </source>
</reference>
<feature type="domain" description="YokE-like PH" evidence="1">
    <location>
        <begin position="32"/>
        <end position="121"/>
    </location>
</feature>
<dbReference type="EMBL" id="LTAY01000037">
    <property type="protein sequence ID" value="OPX48059.1"/>
    <property type="molecule type" value="Genomic_DNA"/>
</dbReference>
<dbReference type="AlphaFoldDB" id="A0A1V4SVQ4"/>
<sequence>MRNKKYVFEKIRYMENSNRFSKKSVEQLPNLLGEEEELIFSIDGFYENNRWLINLTDKRLLFVYKGLIDLKTKNISLDKIESVEFDSGLVLGSVKIWIGGEFILISNVSKPSGRSFVEKVNNQLEYFKQQLYQPKVEYKEEEAPKIKEDLVEKLLQLSNLKESGILTEEEFQIAKQKVLNS</sequence>
<organism evidence="2 3">
    <name type="scientific">Clostridium thermobutyricum DSM 4928</name>
    <dbReference type="NCBI Taxonomy" id="1121339"/>
    <lineage>
        <taxon>Bacteria</taxon>
        <taxon>Bacillati</taxon>
        <taxon>Bacillota</taxon>
        <taxon>Clostridia</taxon>
        <taxon>Eubacteriales</taxon>
        <taxon>Clostridiaceae</taxon>
        <taxon>Clostridium</taxon>
    </lineage>
</organism>
<proteinExistence type="predicted"/>
<dbReference type="Proteomes" id="UP000191448">
    <property type="component" value="Unassembled WGS sequence"/>
</dbReference>
<evidence type="ECO:0000313" key="2">
    <source>
        <dbReference type="EMBL" id="OPX48059.1"/>
    </source>
</evidence>
<name>A0A1V4SVQ4_9CLOT</name>
<accession>A0A1V4SVQ4</accession>